<evidence type="ECO:0000256" key="2">
    <source>
        <dbReference type="ARBA" id="ARBA00010271"/>
    </source>
</evidence>
<dbReference type="Proteomes" id="UP000237105">
    <property type="component" value="Unassembled WGS sequence"/>
</dbReference>
<evidence type="ECO:0000256" key="1">
    <source>
        <dbReference type="ARBA" id="ARBA00004323"/>
    </source>
</evidence>
<name>A0A2P5D3C8_PARAD</name>
<dbReference type="PANTHER" id="PTHR11062">
    <property type="entry name" value="EXOSTOSIN HEPARAN SULFATE GLYCOSYLTRANSFERASE -RELATED"/>
    <property type="match status" value="1"/>
</dbReference>
<protein>
    <submittedName>
        <fullName evidence="8">Exostosin-like</fullName>
    </submittedName>
</protein>
<dbReference type="InterPro" id="IPR004263">
    <property type="entry name" value="Exostosin"/>
</dbReference>
<dbReference type="AlphaFoldDB" id="A0A2P5D3C8"/>
<feature type="region of interest" description="Disordered" evidence="6">
    <location>
        <begin position="218"/>
        <end position="241"/>
    </location>
</feature>
<gene>
    <name evidence="8" type="ORF">PanWU01x14_099740</name>
</gene>
<evidence type="ECO:0000313" key="8">
    <source>
        <dbReference type="EMBL" id="PON67806.1"/>
    </source>
</evidence>
<evidence type="ECO:0000256" key="3">
    <source>
        <dbReference type="ARBA" id="ARBA00022676"/>
    </source>
</evidence>
<keyword evidence="5" id="KW-0333">Golgi apparatus</keyword>
<comment type="subcellular location">
    <subcellularLocation>
        <location evidence="1">Golgi apparatus membrane</location>
        <topology evidence="1">Single-pass type II membrane protein</topology>
    </subcellularLocation>
</comment>
<feature type="compositionally biased region" description="Polar residues" evidence="6">
    <location>
        <begin position="97"/>
        <end position="114"/>
    </location>
</feature>
<dbReference type="PANTHER" id="PTHR11062:SF108">
    <property type="entry name" value="EXOSTOSIN FAMILY PROTEIN"/>
    <property type="match status" value="1"/>
</dbReference>
<evidence type="ECO:0000313" key="9">
    <source>
        <dbReference type="Proteomes" id="UP000237105"/>
    </source>
</evidence>
<dbReference type="OrthoDB" id="1924787at2759"/>
<comment type="caution">
    <text evidence="8">The sequence shown here is derived from an EMBL/GenBank/DDBJ whole genome shotgun (WGS) entry which is preliminary data.</text>
</comment>
<proteinExistence type="inferred from homology"/>
<feature type="region of interest" description="Disordered" evidence="6">
    <location>
        <begin position="136"/>
        <end position="155"/>
    </location>
</feature>
<dbReference type="GO" id="GO:0000139">
    <property type="term" value="C:Golgi membrane"/>
    <property type="evidence" value="ECO:0007669"/>
    <property type="project" value="UniProtKB-SubCell"/>
</dbReference>
<feature type="compositionally biased region" description="Basic and acidic residues" evidence="6">
    <location>
        <begin position="225"/>
        <end position="235"/>
    </location>
</feature>
<dbReference type="EMBL" id="JXTB01000068">
    <property type="protein sequence ID" value="PON67806.1"/>
    <property type="molecule type" value="Genomic_DNA"/>
</dbReference>
<sequence>MEFAGMLWWLRAIQQSEAVSQNGSETFNFMSGGNEEIDLDHRAVVCSDFGFPVLRITVCASNYTGTYASHNILVDTRVPGSAPEGFDGSEGSLASDVDNTGSKESSPGNLENQNKIVKNVDNGLPQEEGRQPEQSFNLKINGTHDNSSTGRVGNETTITTSDQVETSVAGFPSPSPVTPSTNSSPSMTASVLDRNISTPAVSGKSNATSVELSRTITSENNENSEPVHTDLRPKDNSSSVTTVTKINDRPEMPVLDVYSLSDMNNLLLQSRASYYSVIPQWSSAVDHELQDVASQIENAPAVQNDPNLYAPLYRNVSTFKRSYELMEQTLKVYIYKEGERPILHTPVLKGLYASEGWFMRQLEANKRFVTKNPKKAHLFYLPFSSRMLEETLYVPNSHSHKNLIEYLKNYLDMIASKYPFWNRTGGADHFLVACHDWAPTETKEYMAKCVRALCNADVKEGFVFGKDVSLPETYIQLPKDPLRNLGGKPLSKRSILAFFAGSMHGYLRPILLQHWENKDPDMKIFGKLPKKKRKNEYANYMKTSKYCICAKGYEVNSPRVVEAIFYECVPVIISDNFVPPFFQVLNWESFAVFVLEKDIPNLKNILLSIPEKRYKQMQMMVKRVQKHFLWHARPEKYDIFHIILHSIWYNRLHQISPI</sequence>
<evidence type="ECO:0000256" key="6">
    <source>
        <dbReference type="SAM" id="MobiDB-lite"/>
    </source>
</evidence>
<accession>A0A2P5D3C8</accession>
<dbReference type="GO" id="GO:0016757">
    <property type="term" value="F:glycosyltransferase activity"/>
    <property type="evidence" value="ECO:0007669"/>
    <property type="project" value="UniProtKB-KW"/>
</dbReference>
<evidence type="ECO:0000256" key="5">
    <source>
        <dbReference type="ARBA" id="ARBA00023034"/>
    </source>
</evidence>
<organism evidence="8 9">
    <name type="scientific">Parasponia andersonii</name>
    <name type="common">Sponia andersonii</name>
    <dbReference type="NCBI Taxonomy" id="3476"/>
    <lineage>
        <taxon>Eukaryota</taxon>
        <taxon>Viridiplantae</taxon>
        <taxon>Streptophyta</taxon>
        <taxon>Embryophyta</taxon>
        <taxon>Tracheophyta</taxon>
        <taxon>Spermatophyta</taxon>
        <taxon>Magnoliopsida</taxon>
        <taxon>eudicotyledons</taxon>
        <taxon>Gunneridae</taxon>
        <taxon>Pentapetalae</taxon>
        <taxon>rosids</taxon>
        <taxon>fabids</taxon>
        <taxon>Rosales</taxon>
        <taxon>Cannabaceae</taxon>
        <taxon>Parasponia</taxon>
    </lineage>
</organism>
<keyword evidence="3" id="KW-0808">Transferase</keyword>
<dbReference type="InterPro" id="IPR040911">
    <property type="entry name" value="Exostosin_GT47"/>
</dbReference>
<feature type="region of interest" description="Disordered" evidence="6">
    <location>
        <begin position="83"/>
        <end position="114"/>
    </location>
</feature>
<dbReference type="STRING" id="3476.A0A2P5D3C8"/>
<feature type="region of interest" description="Disordered" evidence="6">
    <location>
        <begin position="162"/>
        <end position="189"/>
    </location>
</feature>
<keyword evidence="3" id="KW-0328">Glycosyltransferase</keyword>
<keyword evidence="4" id="KW-0735">Signal-anchor</keyword>
<evidence type="ECO:0000256" key="4">
    <source>
        <dbReference type="ARBA" id="ARBA00022968"/>
    </source>
</evidence>
<reference evidence="9" key="1">
    <citation type="submission" date="2016-06" db="EMBL/GenBank/DDBJ databases">
        <title>Parallel loss of symbiosis genes in relatives of nitrogen-fixing non-legume Parasponia.</title>
        <authorList>
            <person name="Van Velzen R."/>
            <person name="Holmer R."/>
            <person name="Bu F."/>
            <person name="Rutten L."/>
            <person name="Van Zeijl A."/>
            <person name="Liu W."/>
            <person name="Santuari L."/>
            <person name="Cao Q."/>
            <person name="Sharma T."/>
            <person name="Shen D."/>
            <person name="Roswanjaya Y."/>
            <person name="Wardhani T."/>
            <person name="Kalhor M.S."/>
            <person name="Jansen J."/>
            <person name="Van den Hoogen J."/>
            <person name="Gungor B."/>
            <person name="Hartog M."/>
            <person name="Hontelez J."/>
            <person name="Verver J."/>
            <person name="Yang W.-C."/>
            <person name="Schijlen E."/>
            <person name="Repin R."/>
            <person name="Schilthuizen M."/>
            <person name="Schranz E."/>
            <person name="Heidstra R."/>
            <person name="Miyata K."/>
            <person name="Fedorova E."/>
            <person name="Kohlen W."/>
            <person name="Bisseling T."/>
            <person name="Smit S."/>
            <person name="Geurts R."/>
        </authorList>
    </citation>
    <scope>NUCLEOTIDE SEQUENCE [LARGE SCALE GENOMIC DNA]</scope>
    <source>
        <strain evidence="9">cv. WU1-14</strain>
    </source>
</reference>
<dbReference type="Pfam" id="PF03016">
    <property type="entry name" value="Exostosin_GT47"/>
    <property type="match status" value="1"/>
</dbReference>
<keyword evidence="9" id="KW-1185">Reference proteome</keyword>
<feature type="domain" description="Exostosin GT47" evidence="7">
    <location>
        <begin position="327"/>
        <end position="607"/>
    </location>
</feature>
<evidence type="ECO:0000259" key="7">
    <source>
        <dbReference type="Pfam" id="PF03016"/>
    </source>
</evidence>
<comment type="similarity">
    <text evidence="2">Belongs to the glycosyltransferase 47 family.</text>
</comment>
<keyword evidence="4" id="KW-0812">Transmembrane</keyword>
<feature type="compositionally biased region" description="Low complexity" evidence="6">
    <location>
        <begin position="178"/>
        <end position="189"/>
    </location>
</feature>